<dbReference type="EMBL" id="JBJUIK010000012">
    <property type="protein sequence ID" value="KAL3511204.1"/>
    <property type="molecule type" value="Genomic_DNA"/>
</dbReference>
<dbReference type="Pfam" id="PF13456">
    <property type="entry name" value="RVT_3"/>
    <property type="match status" value="1"/>
</dbReference>
<evidence type="ECO:0000313" key="2">
    <source>
        <dbReference type="EMBL" id="KAL3511204.1"/>
    </source>
</evidence>
<gene>
    <name evidence="2" type="ORF">ACH5RR_030605</name>
</gene>
<dbReference type="AlphaFoldDB" id="A0ABD2YWF5"/>
<organism evidence="2 3">
    <name type="scientific">Cinchona calisaya</name>
    <dbReference type="NCBI Taxonomy" id="153742"/>
    <lineage>
        <taxon>Eukaryota</taxon>
        <taxon>Viridiplantae</taxon>
        <taxon>Streptophyta</taxon>
        <taxon>Embryophyta</taxon>
        <taxon>Tracheophyta</taxon>
        <taxon>Spermatophyta</taxon>
        <taxon>Magnoliopsida</taxon>
        <taxon>eudicotyledons</taxon>
        <taxon>Gunneridae</taxon>
        <taxon>Pentapetalae</taxon>
        <taxon>asterids</taxon>
        <taxon>lamiids</taxon>
        <taxon>Gentianales</taxon>
        <taxon>Rubiaceae</taxon>
        <taxon>Cinchonoideae</taxon>
        <taxon>Cinchoneae</taxon>
        <taxon>Cinchona</taxon>
    </lineage>
</organism>
<dbReference type="InterPro" id="IPR002156">
    <property type="entry name" value="RNaseH_domain"/>
</dbReference>
<feature type="domain" description="RNase H type-1" evidence="1">
    <location>
        <begin position="17"/>
        <end position="84"/>
    </location>
</feature>
<accession>A0ABD2YWF5</accession>
<sequence length="93" mass="10766">MGLGYEAAESMDHGRKRHDEQINKLEAIRLALIKALDTRWKDIIVENHDKEIIESLKKRKGIHGKFEILTEDILELSLLFQNCSPCVLRVKIV</sequence>
<dbReference type="Proteomes" id="UP001630127">
    <property type="component" value="Unassembled WGS sequence"/>
</dbReference>
<comment type="caution">
    <text evidence="2">The sequence shown here is derived from an EMBL/GenBank/DDBJ whole genome shotgun (WGS) entry which is preliminary data.</text>
</comment>
<protein>
    <recommendedName>
        <fullName evidence="1">RNase H type-1 domain-containing protein</fullName>
    </recommendedName>
</protein>
<keyword evidence="3" id="KW-1185">Reference proteome</keyword>
<evidence type="ECO:0000259" key="1">
    <source>
        <dbReference type="Pfam" id="PF13456"/>
    </source>
</evidence>
<name>A0ABD2YWF5_9GENT</name>
<reference evidence="2 3" key="1">
    <citation type="submission" date="2024-11" db="EMBL/GenBank/DDBJ databases">
        <title>A near-complete genome assembly of Cinchona calisaya.</title>
        <authorList>
            <person name="Lian D.C."/>
            <person name="Zhao X.W."/>
            <person name="Wei L."/>
        </authorList>
    </citation>
    <scope>NUCLEOTIDE SEQUENCE [LARGE SCALE GENOMIC DNA]</scope>
    <source>
        <tissue evidence="2">Nenye</tissue>
    </source>
</reference>
<evidence type="ECO:0000313" key="3">
    <source>
        <dbReference type="Proteomes" id="UP001630127"/>
    </source>
</evidence>
<proteinExistence type="predicted"/>